<name>A0A6C0BLK2_9ZZZZ</name>
<dbReference type="Gene3D" id="1.10.245.10">
    <property type="entry name" value="SWIB/MDM2 domain"/>
    <property type="match status" value="1"/>
</dbReference>
<dbReference type="InterPro" id="IPR036885">
    <property type="entry name" value="SWIB_MDM2_dom_sf"/>
</dbReference>
<organism evidence="2">
    <name type="scientific">viral metagenome</name>
    <dbReference type="NCBI Taxonomy" id="1070528"/>
    <lineage>
        <taxon>unclassified sequences</taxon>
        <taxon>metagenomes</taxon>
        <taxon>organismal metagenomes</taxon>
    </lineage>
</organism>
<dbReference type="SUPFAM" id="SSF47592">
    <property type="entry name" value="SWIB/MDM2 domain"/>
    <property type="match status" value="1"/>
</dbReference>
<dbReference type="SMART" id="SM00151">
    <property type="entry name" value="SWIB"/>
    <property type="match status" value="1"/>
</dbReference>
<dbReference type="InterPro" id="IPR019835">
    <property type="entry name" value="SWIB_domain"/>
</dbReference>
<reference evidence="2" key="1">
    <citation type="journal article" date="2020" name="Nature">
        <title>Giant virus diversity and host interactions through global metagenomics.</title>
        <authorList>
            <person name="Schulz F."/>
            <person name="Roux S."/>
            <person name="Paez-Espino D."/>
            <person name="Jungbluth S."/>
            <person name="Walsh D.A."/>
            <person name="Denef V.J."/>
            <person name="McMahon K.D."/>
            <person name="Konstantinidis K.T."/>
            <person name="Eloe-Fadrosh E.A."/>
            <person name="Kyrpides N.C."/>
            <person name="Woyke T."/>
        </authorList>
    </citation>
    <scope>NUCLEOTIDE SEQUENCE</scope>
    <source>
        <strain evidence="2">GVMAG-M-3300013285-6</strain>
    </source>
</reference>
<dbReference type="PROSITE" id="PS51925">
    <property type="entry name" value="SWIB_MDM2"/>
    <property type="match status" value="1"/>
</dbReference>
<evidence type="ECO:0000259" key="1">
    <source>
        <dbReference type="PROSITE" id="PS51925"/>
    </source>
</evidence>
<feature type="domain" description="DM2" evidence="1">
    <location>
        <begin position="140"/>
        <end position="220"/>
    </location>
</feature>
<dbReference type="Pfam" id="PF02201">
    <property type="entry name" value="SWIB"/>
    <property type="match status" value="1"/>
</dbReference>
<dbReference type="CDD" id="cd10567">
    <property type="entry name" value="SWIB-MDM2_like"/>
    <property type="match status" value="1"/>
</dbReference>
<evidence type="ECO:0000313" key="2">
    <source>
        <dbReference type="EMBL" id="QHS92183.1"/>
    </source>
</evidence>
<dbReference type="AlphaFoldDB" id="A0A6C0BLK2"/>
<dbReference type="InterPro" id="IPR003121">
    <property type="entry name" value="SWIB_MDM2_domain"/>
</dbReference>
<proteinExistence type="predicted"/>
<sequence length="225" mass="24193">MNASAPVKVAKKTVAKKETAAVPAPVAVAAPVVAPVAEKKVVAKKAVKSETAVAAPVVVAPVSAPAAEAAGTVAPATTLDEDLKAVMVNLSTLRETAAAMVAQVKKLEKRVHREIKDARKRKRRVKVDENGVEVKRAPSIFERPTAISNELCHFLSKSNGSLMSRSEVTKAVNVYVKEHGLKNKHDIKPDAPLKKLLGVPEGEQLTYFNLQRYLNKHYIKVTPTA</sequence>
<accession>A0A6C0BLK2</accession>
<protein>
    <recommendedName>
        <fullName evidence="1">DM2 domain-containing protein</fullName>
    </recommendedName>
</protein>
<dbReference type="EMBL" id="MN739171">
    <property type="protein sequence ID" value="QHS92183.1"/>
    <property type="molecule type" value="Genomic_DNA"/>
</dbReference>